<dbReference type="PANTHER" id="PTHR32432:SF3">
    <property type="entry name" value="ETHANOLAMINE UTILIZATION PROTEIN EUTJ"/>
    <property type="match status" value="1"/>
</dbReference>
<comment type="caution">
    <text evidence="1">The sequence shown here is derived from an EMBL/GenBank/DDBJ whole genome shotgun (WGS) entry which is preliminary data.</text>
</comment>
<feature type="non-terminal residue" evidence="1">
    <location>
        <position position="104"/>
    </location>
</feature>
<protein>
    <recommendedName>
        <fullName evidence="2">SHS2 domain-containing protein</fullName>
    </recommendedName>
</protein>
<evidence type="ECO:0000313" key="1">
    <source>
        <dbReference type="EMBL" id="GAF67211.1"/>
    </source>
</evidence>
<accession>X0RVZ6</accession>
<evidence type="ECO:0008006" key="2">
    <source>
        <dbReference type="Google" id="ProtNLM"/>
    </source>
</evidence>
<dbReference type="PANTHER" id="PTHR32432">
    <property type="entry name" value="CELL DIVISION PROTEIN FTSA-RELATED"/>
    <property type="match status" value="1"/>
</dbReference>
<sequence length="104" mass="11476">MFGSTVAWGLDIGSSTIKAVKLRKTGSGVEVLDFDVIEIEHSDDESTRDMRNAAAIAELARRKKFGSIPVVVSVPGNQVFFRPFNLPAVGERKVPEIVRYEARQ</sequence>
<reference evidence="1" key="1">
    <citation type="journal article" date="2014" name="Front. Microbiol.">
        <title>High frequency of phylogenetically diverse reductive dehalogenase-homologous genes in deep subseafloor sedimentary metagenomes.</title>
        <authorList>
            <person name="Kawai M."/>
            <person name="Futagami T."/>
            <person name="Toyoda A."/>
            <person name="Takaki Y."/>
            <person name="Nishi S."/>
            <person name="Hori S."/>
            <person name="Arai W."/>
            <person name="Tsubouchi T."/>
            <person name="Morono Y."/>
            <person name="Uchiyama I."/>
            <person name="Ito T."/>
            <person name="Fujiyama A."/>
            <person name="Inagaki F."/>
            <person name="Takami H."/>
        </authorList>
    </citation>
    <scope>NUCLEOTIDE SEQUENCE</scope>
    <source>
        <strain evidence="1">Expedition CK06-06</strain>
    </source>
</reference>
<dbReference type="AlphaFoldDB" id="X0RVZ6"/>
<dbReference type="Gene3D" id="3.30.420.40">
    <property type="match status" value="1"/>
</dbReference>
<proteinExistence type="predicted"/>
<name>X0RVZ6_9ZZZZ</name>
<dbReference type="EMBL" id="BARS01008760">
    <property type="protein sequence ID" value="GAF67211.1"/>
    <property type="molecule type" value="Genomic_DNA"/>
</dbReference>
<organism evidence="1">
    <name type="scientific">marine sediment metagenome</name>
    <dbReference type="NCBI Taxonomy" id="412755"/>
    <lineage>
        <taxon>unclassified sequences</taxon>
        <taxon>metagenomes</taxon>
        <taxon>ecological metagenomes</taxon>
    </lineage>
</organism>
<gene>
    <name evidence="1" type="ORF">S01H1_16632</name>
</gene>
<dbReference type="InterPro" id="IPR050696">
    <property type="entry name" value="FtsA/MreB"/>
</dbReference>